<dbReference type="InterPro" id="IPR000577">
    <property type="entry name" value="Carb_kinase_FGGY"/>
</dbReference>
<dbReference type="PANTHER" id="PTHR43435">
    <property type="entry name" value="RIBULOKINASE"/>
    <property type="match status" value="1"/>
</dbReference>
<dbReference type="EC" id="2.7.1.-" evidence="6"/>
<dbReference type="GO" id="GO:0005737">
    <property type="term" value="C:cytoplasm"/>
    <property type="evidence" value="ECO:0007669"/>
    <property type="project" value="TreeGrafter"/>
</dbReference>
<accession>A0A077NAY0</accession>
<dbReference type="InterPro" id="IPR018484">
    <property type="entry name" value="FGGY_N"/>
</dbReference>
<reference evidence="6" key="1">
    <citation type="submission" date="2013-07" db="EMBL/GenBank/DDBJ databases">
        <title>Sub-species coevolution in mutualistic symbiosis.</title>
        <authorList>
            <person name="Murfin K."/>
            <person name="Klassen J."/>
            <person name="Lee M."/>
            <person name="Forst S."/>
            <person name="Stock P."/>
            <person name="Goodrich-Blair H."/>
        </authorList>
    </citation>
    <scope>NUCLEOTIDE SEQUENCE [LARGE SCALE GENOMIC DNA]</scope>
    <source>
        <strain evidence="6">Puntauvense</strain>
    </source>
</reference>
<comment type="caution">
    <text evidence="6">The sequence shown here is derived from an EMBL/GenBank/DDBJ whole genome shotgun (WGS) entry which is preliminary data.</text>
</comment>
<dbReference type="Pfam" id="PF02782">
    <property type="entry name" value="FGGY_C"/>
    <property type="match status" value="1"/>
</dbReference>
<dbReference type="InterPro" id="IPR018485">
    <property type="entry name" value="FGGY_C"/>
</dbReference>
<feature type="domain" description="Carbohydrate kinase FGGY C-terminal" evidence="5">
    <location>
        <begin position="268"/>
        <end position="474"/>
    </location>
</feature>
<dbReference type="InterPro" id="IPR043129">
    <property type="entry name" value="ATPase_NBD"/>
</dbReference>
<dbReference type="Gene3D" id="3.30.420.40">
    <property type="match status" value="1"/>
</dbReference>
<gene>
    <name evidence="6" type="primary">Fggy</name>
    <name evidence="6" type="ORF">XBP1_1260004</name>
</gene>
<sequence length="532" mass="58553">MEQQYFIGIDVGSASVRAAIFDQKGKRLAFSVRSIQQFHPKADFVEQSSADIWSNIGTTVKEAVSHAGIDPTHVKSIGFDATCSLVAVSAEGEPLSVAEDGSPERDIIMWMDHRAIEETIRINLTDDPTLRYVGGEISVEMELPKILWLKNHFPQRYQAAWRFFDLADFLVWKATDADVGSICTLTCKWNYLAHQKQFSKEFLQRIGLEDLTDKIPTIILELGQQAGHLTEQSASALGLHGDVIVASGIIDAHAGGLALIGAKPNGSLAMISGTSNCHMIVSPEPVMVRGVWGPYFGAMLPDYWLNEGGQSAAGALVEWSIRQHEAWPVLEAEAKAAGLHYYQLLNDAVAQLELREKYPTAQLHILADHHGNRSPRANPNAKGMISGLTLEQGREGLARYYLATLQSIAYGTRHIIDTLIKAGHQIDRLVICGGATKNALWLREYANATGQEIHLAEEEDAVNLGAAMLGAVACGAFTDITAAAQSMVREGNVISPEKEMFPFHQAKYQVYLQMYQDQQRYVDMMRSAVSFN</sequence>
<evidence type="ECO:0000259" key="5">
    <source>
        <dbReference type="Pfam" id="PF02782"/>
    </source>
</evidence>
<dbReference type="PIRSF" id="PIRSF000538">
    <property type="entry name" value="GlpK"/>
    <property type="match status" value="1"/>
</dbReference>
<evidence type="ECO:0000256" key="2">
    <source>
        <dbReference type="ARBA" id="ARBA00022679"/>
    </source>
</evidence>
<dbReference type="EMBL" id="CBSW010000031">
    <property type="protein sequence ID" value="CDG95407.1"/>
    <property type="molecule type" value="Genomic_DNA"/>
</dbReference>
<feature type="domain" description="Carbohydrate kinase FGGY N-terminal" evidence="4">
    <location>
        <begin position="5"/>
        <end position="255"/>
    </location>
</feature>
<protein>
    <submittedName>
        <fullName evidence="6">FGGY carbohydrate kinase domain-containing protein</fullName>
        <ecNumber evidence="6">2.7.1.-</ecNumber>
    </submittedName>
</protein>
<name>A0A077NAY0_XENBV</name>
<dbReference type="Gene3D" id="1.20.58.2240">
    <property type="match status" value="1"/>
</dbReference>
<dbReference type="SUPFAM" id="SSF53067">
    <property type="entry name" value="Actin-like ATPase domain"/>
    <property type="match status" value="2"/>
</dbReference>
<organism evidence="6 7">
    <name type="scientific">Xenorhabdus bovienii str. puntauvense</name>
    <dbReference type="NCBI Taxonomy" id="1398201"/>
    <lineage>
        <taxon>Bacteria</taxon>
        <taxon>Pseudomonadati</taxon>
        <taxon>Pseudomonadota</taxon>
        <taxon>Gammaproteobacteria</taxon>
        <taxon>Enterobacterales</taxon>
        <taxon>Morganellaceae</taxon>
        <taxon>Xenorhabdus</taxon>
    </lineage>
</organism>
<dbReference type="GO" id="GO:0019150">
    <property type="term" value="F:D-ribulokinase activity"/>
    <property type="evidence" value="ECO:0007669"/>
    <property type="project" value="TreeGrafter"/>
</dbReference>
<comment type="similarity">
    <text evidence="1">Belongs to the FGGY kinase family.</text>
</comment>
<dbReference type="AlphaFoldDB" id="A0A077NAY0"/>
<dbReference type="NCBIfam" id="TIGR01315">
    <property type="entry name" value="5C_CHO_kinase"/>
    <property type="match status" value="1"/>
</dbReference>
<evidence type="ECO:0000259" key="4">
    <source>
        <dbReference type="Pfam" id="PF00370"/>
    </source>
</evidence>
<dbReference type="PANTHER" id="PTHR43435:SF4">
    <property type="entry name" value="FGGY CARBOHYDRATE KINASE DOMAIN-CONTAINING PROTEIN"/>
    <property type="match status" value="1"/>
</dbReference>
<dbReference type="RefSeq" id="WP_038204332.1">
    <property type="nucleotide sequence ID" value="NZ_CAWLWN010000115.1"/>
</dbReference>
<dbReference type="CDD" id="cd07782">
    <property type="entry name" value="ASKHA_NBD_FGGY_D-RBK"/>
    <property type="match status" value="1"/>
</dbReference>
<dbReference type="Proteomes" id="UP000028511">
    <property type="component" value="Unassembled WGS sequence"/>
</dbReference>
<evidence type="ECO:0000313" key="6">
    <source>
        <dbReference type="EMBL" id="CDG95407.1"/>
    </source>
</evidence>
<dbReference type="Pfam" id="PF00370">
    <property type="entry name" value="FGGY_N"/>
    <property type="match status" value="1"/>
</dbReference>
<evidence type="ECO:0000256" key="3">
    <source>
        <dbReference type="ARBA" id="ARBA00022777"/>
    </source>
</evidence>
<dbReference type="HOGENOM" id="CLU_009281_10_2_6"/>
<evidence type="ECO:0000313" key="7">
    <source>
        <dbReference type="Proteomes" id="UP000028511"/>
    </source>
</evidence>
<evidence type="ECO:0000256" key="1">
    <source>
        <dbReference type="ARBA" id="ARBA00009156"/>
    </source>
</evidence>
<dbReference type="InterPro" id="IPR006003">
    <property type="entry name" value="FGGY_RbtK-like"/>
</dbReference>
<dbReference type="GO" id="GO:0019321">
    <property type="term" value="P:pentose metabolic process"/>
    <property type="evidence" value="ECO:0007669"/>
    <property type="project" value="TreeGrafter"/>
</dbReference>
<keyword evidence="2 6" id="KW-0808">Transferase</keyword>
<keyword evidence="3 6" id="KW-0418">Kinase</keyword>
<proteinExistence type="inferred from homology"/>